<dbReference type="SMART" id="SM00146">
    <property type="entry name" value="PI3Kc"/>
    <property type="match status" value="1"/>
</dbReference>
<organism evidence="12">
    <name type="scientific">Onchocerca ochengi</name>
    <name type="common">Filarial nematode worm</name>
    <dbReference type="NCBI Taxonomy" id="42157"/>
    <lineage>
        <taxon>Eukaryota</taxon>
        <taxon>Metazoa</taxon>
        <taxon>Ecdysozoa</taxon>
        <taxon>Nematoda</taxon>
        <taxon>Chromadorea</taxon>
        <taxon>Rhabditida</taxon>
        <taxon>Spirurina</taxon>
        <taxon>Spiruromorpha</taxon>
        <taxon>Filarioidea</taxon>
        <taxon>Onchocercidae</taxon>
        <taxon>Onchocerca</taxon>
    </lineage>
</organism>
<evidence type="ECO:0000313" key="11">
    <source>
        <dbReference type="Proteomes" id="UP000271087"/>
    </source>
</evidence>
<dbReference type="InterPro" id="IPR057754">
    <property type="entry name" value="PI4-kinase_beta/PIK1_cat"/>
</dbReference>
<sequence>MSVRKLSDCDHSKTGICARCVLQKTFNLSSNGNICVTQPQRLSCNSLYSICANNVTRSPLAAVYSIDSFQENMDSEDDVEVAVANKNLNITCFIQPHTFLFLIADCGISELWRLVLHYSNTVLLSVDETIAVFKKSVSLESLSLGPRTTGDGADDEESLTGTLISGECIWQDSYEDDGVASRCDTSGKHVLEKQENPAGIHANPEKKSEIVTVGDNVKNFPYFALTNRSWLLRLFESDLFDIRIAIQYLSSHKEAGVLNYLGNRLFDLSTETVDFYIPQLIVLYINILEVAEVIHPYIVKRCRDSVEFSLECCWLLDAYGANTFRKFEQKSHGYHLQQSILNEFRDRSYNFGTTAMALSPSAQRHSRALSETIHYRTVDKTQYVIPKMQDNDEIITNENILGTKIFGDLTSGSAFDNGCSCFDDEQCIFDKENVMKMQCKCEALKIQPEQEFVKALMHIGNKLKIFSSKDERTRCLVDELCKINVNLPARVWLPLYAHSLKHIILRIPPLDGCILNSKDKAPYCLFVEVLEVSDIRQTKVPKRISDIEAAEYHRKSRDIFASVMKDTATEFKKNSKEIRTKSNDSLFADMFLKPLSSTDVSPESKERRNTADIRKRFSLWAKGPKRQLRDTPDDPSASAMSEPWEDKVARIRHSSPYGCHPLWRLLPVIVKTGDDLRQELLAYQLLSVLRNIWIEEKVPLYLRPYKIVVCSPNSGMIEPILDASSLHQIKKNMIIRSPTFGAVQPALLTHFFETFGPPSSEAFLVAQQNFVRSCAGYSLACYFLQVKDRHNGNILLDSEGHLIHIDFGYILSISPKNLGFETSPFKLTQELIDVMGGINSDMFGYYKILILKGSQLPCFRGGNSTIRLLKDRFHMNYTEEQLRILVDAMVEQSRDSITTRLYDNYQYYSNGIL</sequence>
<dbReference type="InterPro" id="IPR036940">
    <property type="entry name" value="PI3/4_kinase_cat_sf"/>
</dbReference>
<dbReference type="Pfam" id="PF00454">
    <property type="entry name" value="PI3_PI4_kinase"/>
    <property type="match status" value="1"/>
</dbReference>
<comment type="catalytic activity">
    <reaction evidence="5">
        <text>a 1,2-diacyl-sn-glycero-3-phospho-(1D-myo-inositol) + ATP = a 1,2-diacyl-sn-glycero-3-phospho-(1D-myo-inositol 4-phosphate) + ADP + H(+)</text>
        <dbReference type="Rhea" id="RHEA:19877"/>
        <dbReference type="ChEBI" id="CHEBI:15378"/>
        <dbReference type="ChEBI" id="CHEBI:30616"/>
        <dbReference type="ChEBI" id="CHEBI:57880"/>
        <dbReference type="ChEBI" id="CHEBI:58178"/>
        <dbReference type="ChEBI" id="CHEBI:456216"/>
        <dbReference type="EC" id="2.7.1.67"/>
    </reaction>
    <physiologicalReaction direction="left-to-right" evidence="5">
        <dbReference type="Rhea" id="RHEA:19878"/>
    </physiologicalReaction>
</comment>
<dbReference type="AlphaFoldDB" id="A0A182E848"/>
<evidence type="ECO:0000313" key="12">
    <source>
        <dbReference type="WBParaSite" id="nOo.2.0.1.t04199-RA"/>
    </source>
</evidence>
<dbReference type="PROSITE" id="PS00915">
    <property type="entry name" value="PI3_4_KINASE_1"/>
    <property type="match status" value="1"/>
</dbReference>
<keyword evidence="3" id="KW-0808">Transferase</keyword>
<dbReference type="InterPro" id="IPR018936">
    <property type="entry name" value="PI3/4_kinase_CS"/>
</dbReference>
<keyword evidence="11" id="KW-1185">Reference proteome</keyword>
<comment type="subcellular location">
    <subcellularLocation>
        <location evidence="1">Mitochondrion outer membrane</location>
        <topology evidence="1">Peripheral membrane protein</topology>
    </subcellularLocation>
    <subcellularLocation>
        <location evidence="6">Rough endoplasmic reticulum membrane</location>
        <topology evidence="6">Peripheral membrane protein</topology>
    </subcellularLocation>
</comment>
<evidence type="ECO:0000259" key="9">
    <source>
        <dbReference type="PROSITE" id="PS51545"/>
    </source>
</evidence>
<dbReference type="WBParaSite" id="nOo.2.0.1.t04199-RA">
    <property type="protein sequence ID" value="nOo.2.0.1.t04199-RA"/>
    <property type="gene ID" value="nOo.2.0.1.g04199"/>
</dbReference>
<gene>
    <name evidence="10" type="ORF">NOO_LOCUS4199</name>
</gene>
<evidence type="ECO:0000256" key="6">
    <source>
        <dbReference type="ARBA" id="ARBA00037860"/>
    </source>
</evidence>
<dbReference type="FunFam" id="1.10.1070.11:FF:000016">
    <property type="entry name" value="PIK1p Phosphatidylinositol 4-kinase"/>
    <property type="match status" value="1"/>
</dbReference>
<dbReference type="PANTHER" id="PTHR10048:SF22">
    <property type="entry name" value="PHOSPHATIDYLINOSITOL 4-KINASE BETA"/>
    <property type="match status" value="1"/>
</dbReference>
<dbReference type="Gene3D" id="3.30.1010.10">
    <property type="entry name" value="Phosphatidylinositol 3-kinase Catalytic Subunit, Chain A, domain 4"/>
    <property type="match status" value="1"/>
</dbReference>
<dbReference type="Gene3D" id="1.10.1070.11">
    <property type="entry name" value="Phosphatidylinositol 3-/4-kinase, catalytic domain"/>
    <property type="match status" value="2"/>
</dbReference>
<dbReference type="InterPro" id="IPR001263">
    <property type="entry name" value="PI3K_accessory_dom"/>
</dbReference>
<dbReference type="Proteomes" id="UP000271087">
    <property type="component" value="Unassembled WGS sequence"/>
</dbReference>
<dbReference type="SUPFAM" id="SSF56112">
    <property type="entry name" value="Protein kinase-like (PK-like)"/>
    <property type="match status" value="1"/>
</dbReference>
<accession>A0A182E848</accession>
<dbReference type="InterPro" id="IPR049160">
    <property type="entry name" value="PI4KB-PIK1_PIK"/>
</dbReference>
<dbReference type="GO" id="GO:0004430">
    <property type="term" value="F:1-phosphatidylinositol 4-kinase activity"/>
    <property type="evidence" value="ECO:0007669"/>
    <property type="project" value="UniProtKB-EC"/>
</dbReference>
<dbReference type="PROSITE" id="PS51545">
    <property type="entry name" value="PIK_HELICAL"/>
    <property type="match status" value="1"/>
</dbReference>
<evidence type="ECO:0000256" key="5">
    <source>
        <dbReference type="ARBA" id="ARBA00036767"/>
    </source>
</evidence>
<protein>
    <recommendedName>
        <fullName evidence="7">Phosphatidylinositol 4-kinase beta</fullName>
        <ecNumber evidence="2">2.7.1.67</ecNumber>
    </recommendedName>
</protein>
<evidence type="ECO:0000256" key="3">
    <source>
        <dbReference type="ARBA" id="ARBA00022679"/>
    </source>
</evidence>
<keyword evidence="4" id="KW-0418">Kinase</keyword>
<dbReference type="GO" id="GO:0048015">
    <property type="term" value="P:phosphatidylinositol-mediated signaling"/>
    <property type="evidence" value="ECO:0007669"/>
    <property type="project" value="TreeGrafter"/>
</dbReference>
<dbReference type="GO" id="GO:0030867">
    <property type="term" value="C:rough endoplasmic reticulum membrane"/>
    <property type="evidence" value="ECO:0007669"/>
    <property type="project" value="UniProtKB-SubCell"/>
</dbReference>
<dbReference type="InterPro" id="IPR015433">
    <property type="entry name" value="PI3/4_kinase"/>
</dbReference>
<reference evidence="10 11" key="2">
    <citation type="submission" date="2018-08" db="EMBL/GenBank/DDBJ databases">
        <authorList>
            <person name="Laetsch R D."/>
            <person name="Stevens L."/>
            <person name="Kumar S."/>
            <person name="Blaxter L. M."/>
        </authorList>
    </citation>
    <scope>NUCLEOTIDE SEQUENCE [LARGE SCALE GENOMIC DNA]</scope>
</reference>
<dbReference type="Pfam" id="PF21245">
    <property type="entry name" value="PI4KB-PIK1_PIK"/>
    <property type="match status" value="1"/>
</dbReference>
<evidence type="ECO:0000313" key="10">
    <source>
        <dbReference type="EMBL" id="VDK72169.1"/>
    </source>
</evidence>
<dbReference type="EMBL" id="UYRW01000908">
    <property type="protein sequence ID" value="VDK72169.1"/>
    <property type="molecule type" value="Genomic_DNA"/>
</dbReference>
<feature type="domain" description="PI3K/PI4K catalytic" evidence="8">
    <location>
        <begin position="642"/>
        <end position="913"/>
    </location>
</feature>
<evidence type="ECO:0000256" key="1">
    <source>
        <dbReference type="ARBA" id="ARBA00004450"/>
    </source>
</evidence>
<feature type="domain" description="PIK helical" evidence="9">
    <location>
        <begin position="146"/>
        <end position="342"/>
    </location>
</feature>
<dbReference type="OrthoDB" id="10264149at2759"/>
<dbReference type="GO" id="GO:0046854">
    <property type="term" value="P:phosphatidylinositol phosphate biosynthetic process"/>
    <property type="evidence" value="ECO:0007669"/>
    <property type="project" value="InterPro"/>
</dbReference>
<evidence type="ECO:0000256" key="7">
    <source>
        <dbReference type="ARBA" id="ARBA00039877"/>
    </source>
</evidence>
<dbReference type="CDD" id="cd05168">
    <property type="entry name" value="PI4Kc_III_beta"/>
    <property type="match status" value="1"/>
</dbReference>
<evidence type="ECO:0000259" key="8">
    <source>
        <dbReference type="PROSITE" id="PS50290"/>
    </source>
</evidence>
<dbReference type="GO" id="GO:0005741">
    <property type="term" value="C:mitochondrial outer membrane"/>
    <property type="evidence" value="ECO:0007669"/>
    <property type="project" value="UniProtKB-SubCell"/>
</dbReference>
<dbReference type="PROSITE" id="PS50290">
    <property type="entry name" value="PI3_4_KINASE_3"/>
    <property type="match status" value="1"/>
</dbReference>
<dbReference type="InterPro" id="IPR011009">
    <property type="entry name" value="Kinase-like_dom_sf"/>
</dbReference>
<dbReference type="STRING" id="42157.A0A182E848"/>
<proteinExistence type="predicted"/>
<name>A0A182E848_ONCOC</name>
<reference evidence="12" key="1">
    <citation type="submission" date="2016-06" db="UniProtKB">
        <authorList>
            <consortium name="WormBaseParasite"/>
        </authorList>
    </citation>
    <scope>IDENTIFICATION</scope>
</reference>
<dbReference type="PANTHER" id="PTHR10048">
    <property type="entry name" value="PHOSPHATIDYLINOSITOL KINASE"/>
    <property type="match status" value="1"/>
</dbReference>
<dbReference type="InterPro" id="IPR000403">
    <property type="entry name" value="PI3/4_kinase_cat_dom"/>
</dbReference>
<dbReference type="EC" id="2.7.1.67" evidence="2"/>
<evidence type="ECO:0000256" key="4">
    <source>
        <dbReference type="ARBA" id="ARBA00022777"/>
    </source>
</evidence>
<evidence type="ECO:0000256" key="2">
    <source>
        <dbReference type="ARBA" id="ARBA00012169"/>
    </source>
</evidence>